<dbReference type="AlphaFoldDB" id="A0A368N4Y7"/>
<dbReference type="Pfam" id="PF14329">
    <property type="entry name" value="DUF4386"/>
    <property type="match status" value="1"/>
</dbReference>
<feature type="transmembrane region" description="Helical" evidence="1">
    <location>
        <begin position="167"/>
        <end position="185"/>
    </location>
</feature>
<feature type="transmembrane region" description="Helical" evidence="1">
    <location>
        <begin position="50"/>
        <end position="74"/>
    </location>
</feature>
<name>A0A368N4Y7_9GAMM</name>
<protein>
    <submittedName>
        <fullName evidence="2">DUF4386 domain-containing protein</fullName>
    </submittedName>
</protein>
<dbReference type="Proteomes" id="UP000252558">
    <property type="component" value="Unassembled WGS sequence"/>
</dbReference>
<accession>A0A368N4Y7</accession>
<keyword evidence="1" id="KW-0472">Membrane</keyword>
<keyword evidence="3" id="KW-1185">Reference proteome</keyword>
<reference evidence="2 3" key="1">
    <citation type="submission" date="2018-07" db="EMBL/GenBank/DDBJ databases">
        <title>Corallincola holothuriorum sp. nov., a new facultative anaerobe isolated from sea cucumber Apostichopus japonicus.</title>
        <authorList>
            <person name="Xia H."/>
        </authorList>
    </citation>
    <scope>NUCLEOTIDE SEQUENCE [LARGE SCALE GENOMIC DNA]</scope>
    <source>
        <strain evidence="2 3">C4</strain>
    </source>
</reference>
<comment type="caution">
    <text evidence="2">The sequence shown here is derived from an EMBL/GenBank/DDBJ whole genome shotgun (WGS) entry which is preliminary data.</text>
</comment>
<keyword evidence="1" id="KW-1133">Transmembrane helix</keyword>
<gene>
    <name evidence="2" type="ORF">DU002_17995</name>
</gene>
<dbReference type="EMBL" id="QPID01000013">
    <property type="protein sequence ID" value="RCU44644.1"/>
    <property type="molecule type" value="Genomic_DNA"/>
</dbReference>
<organism evidence="2 3">
    <name type="scientific">Corallincola holothuriorum</name>
    <dbReference type="NCBI Taxonomy" id="2282215"/>
    <lineage>
        <taxon>Bacteria</taxon>
        <taxon>Pseudomonadati</taxon>
        <taxon>Pseudomonadota</taxon>
        <taxon>Gammaproteobacteria</taxon>
        <taxon>Alteromonadales</taxon>
        <taxon>Psychromonadaceae</taxon>
        <taxon>Corallincola</taxon>
    </lineage>
</organism>
<sequence length="227" mass="24940">MDSRQGRYRWIGGLILAQLICGILVNFFLTAPLFGTPGFLVNGAQHSQQIGFAVLVGLVTGMLTLAVAITLYPLAKPQWPTLTRWFVMLSVISFTVSVMENISLMSLVSYSEAYTTASPEQQPLYELFKTVVASTRNWTHYIGLMLSGTMLFFLYLLLFRSRMIPRLLAVFGMLAVSAQLVAVAMPLFGLAIVFALIAPLALSQLMLALWVLVKGLTLKAANQPSLC</sequence>
<feature type="transmembrane region" description="Helical" evidence="1">
    <location>
        <begin position="138"/>
        <end position="158"/>
    </location>
</feature>
<dbReference type="RefSeq" id="WP_114339834.1">
    <property type="nucleotide sequence ID" value="NZ_QPID01000013.1"/>
</dbReference>
<keyword evidence="1" id="KW-0812">Transmembrane</keyword>
<evidence type="ECO:0000313" key="2">
    <source>
        <dbReference type="EMBL" id="RCU44644.1"/>
    </source>
</evidence>
<dbReference type="InterPro" id="IPR025495">
    <property type="entry name" value="DUF4386"/>
</dbReference>
<feature type="transmembrane region" description="Helical" evidence="1">
    <location>
        <begin position="12"/>
        <end position="30"/>
    </location>
</feature>
<evidence type="ECO:0000313" key="3">
    <source>
        <dbReference type="Proteomes" id="UP000252558"/>
    </source>
</evidence>
<evidence type="ECO:0000256" key="1">
    <source>
        <dbReference type="SAM" id="Phobius"/>
    </source>
</evidence>
<proteinExistence type="predicted"/>
<feature type="transmembrane region" description="Helical" evidence="1">
    <location>
        <begin position="191"/>
        <end position="213"/>
    </location>
</feature>
<feature type="transmembrane region" description="Helical" evidence="1">
    <location>
        <begin position="86"/>
        <end position="110"/>
    </location>
</feature>
<dbReference type="OrthoDB" id="7068965at2"/>